<keyword evidence="13" id="KW-0829">Tyrosine-protein kinase</keyword>
<keyword evidence="5" id="KW-1003">Cell membrane</keyword>
<dbReference type="EC" id="2.7.10.2" evidence="4"/>
<dbReference type="RefSeq" id="WP_188894778.1">
    <property type="nucleotide sequence ID" value="NZ_BMMZ01000003.1"/>
</dbReference>
<dbReference type="NCBIfam" id="TIGR01007">
    <property type="entry name" value="eps_fam"/>
    <property type="match status" value="1"/>
</dbReference>
<evidence type="ECO:0000256" key="5">
    <source>
        <dbReference type="ARBA" id="ARBA00022475"/>
    </source>
</evidence>
<dbReference type="InterPro" id="IPR027417">
    <property type="entry name" value="P-loop_NTPase"/>
</dbReference>
<feature type="compositionally biased region" description="Polar residues" evidence="15">
    <location>
        <begin position="491"/>
        <end position="501"/>
    </location>
</feature>
<evidence type="ECO:0000256" key="9">
    <source>
        <dbReference type="ARBA" id="ARBA00022777"/>
    </source>
</evidence>
<dbReference type="SUPFAM" id="SSF52540">
    <property type="entry name" value="P-loop containing nucleoside triphosphate hydrolases"/>
    <property type="match status" value="1"/>
</dbReference>
<dbReference type="GO" id="GO:0004715">
    <property type="term" value="F:non-membrane spanning protein tyrosine kinase activity"/>
    <property type="evidence" value="ECO:0007669"/>
    <property type="project" value="UniProtKB-EC"/>
</dbReference>
<reference evidence="18" key="1">
    <citation type="journal article" date="2014" name="Int. J. Syst. Evol. Microbiol.">
        <title>Complete genome sequence of Corynebacterium casei LMG S-19264T (=DSM 44701T), isolated from a smear-ripened cheese.</title>
        <authorList>
            <consortium name="US DOE Joint Genome Institute (JGI-PGF)"/>
            <person name="Walter F."/>
            <person name="Albersmeier A."/>
            <person name="Kalinowski J."/>
            <person name="Ruckert C."/>
        </authorList>
    </citation>
    <scope>NUCLEOTIDE SEQUENCE</scope>
    <source>
        <strain evidence="18">CGMCC 4.7306</strain>
    </source>
</reference>
<evidence type="ECO:0000256" key="10">
    <source>
        <dbReference type="ARBA" id="ARBA00022840"/>
    </source>
</evidence>
<evidence type="ECO:0000256" key="14">
    <source>
        <dbReference type="ARBA" id="ARBA00051245"/>
    </source>
</evidence>
<dbReference type="EMBL" id="BMMZ01000003">
    <property type="protein sequence ID" value="GGL59362.1"/>
    <property type="molecule type" value="Genomic_DNA"/>
</dbReference>
<evidence type="ECO:0000256" key="6">
    <source>
        <dbReference type="ARBA" id="ARBA00022679"/>
    </source>
</evidence>
<dbReference type="Pfam" id="PF10609">
    <property type="entry name" value="ParA"/>
    <property type="match status" value="1"/>
</dbReference>
<reference evidence="18" key="2">
    <citation type="submission" date="2020-09" db="EMBL/GenBank/DDBJ databases">
        <authorList>
            <person name="Sun Q."/>
            <person name="Zhou Y."/>
        </authorList>
    </citation>
    <scope>NUCLEOTIDE SEQUENCE</scope>
    <source>
        <strain evidence="18">CGMCC 4.7306</strain>
    </source>
</reference>
<evidence type="ECO:0000256" key="1">
    <source>
        <dbReference type="ARBA" id="ARBA00004651"/>
    </source>
</evidence>
<gene>
    <name evidence="18" type="ORF">GCM10011575_17390</name>
</gene>
<feature type="region of interest" description="Disordered" evidence="15">
    <location>
        <begin position="456"/>
        <end position="501"/>
    </location>
</feature>
<keyword evidence="9" id="KW-0418">Kinase</keyword>
<evidence type="ECO:0000256" key="16">
    <source>
        <dbReference type="SAM" id="Phobius"/>
    </source>
</evidence>
<evidence type="ECO:0000256" key="15">
    <source>
        <dbReference type="SAM" id="MobiDB-lite"/>
    </source>
</evidence>
<dbReference type="GO" id="GO:0005886">
    <property type="term" value="C:plasma membrane"/>
    <property type="evidence" value="ECO:0007669"/>
    <property type="project" value="UniProtKB-SubCell"/>
</dbReference>
<dbReference type="GO" id="GO:0042802">
    <property type="term" value="F:identical protein binding"/>
    <property type="evidence" value="ECO:0007669"/>
    <property type="project" value="UniProtKB-ARBA"/>
</dbReference>
<dbReference type="PANTHER" id="PTHR32309">
    <property type="entry name" value="TYROSINE-PROTEIN KINASE"/>
    <property type="match status" value="1"/>
</dbReference>
<evidence type="ECO:0000256" key="13">
    <source>
        <dbReference type="ARBA" id="ARBA00023137"/>
    </source>
</evidence>
<comment type="catalytic activity">
    <reaction evidence="14">
        <text>L-tyrosyl-[protein] + ATP = O-phospho-L-tyrosyl-[protein] + ADP + H(+)</text>
        <dbReference type="Rhea" id="RHEA:10596"/>
        <dbReference type="Rhea" id="RHEA-COMP:10136"/>
        <dbReference type="Rhea" id="RHEA-COMP:20101"/>
        <dbReference type="ChEBI" id="CHEBI:15378"/>
        <dbReference type="ChEBI" id="CHEBI:30616"/>
        <dbReference type="ChEBI" id="CHEBI:46858"/>
        <dbReference type="ChEBI" id="CHEBI:61978"/>
        <dbReference type="ChEBI" id="CHEBI:456216"/>
        <dbReference type="EC" id="2.7.10.2"/>
    </reaction>
</comment>
<dbReference type="FunFam" id="3.40.50.300:FF:000527">
    <property type="entry name" value="Tyrosine-protein kinase etk"/>
    <property type="match status" value="1"/>
</dbReference>
<evidence type="ECO:0000313" key="19">
    <source>
        <dbReference type="Proteomes" id="UP000613840"/>
    </source>
</evidence>
<evidence type="ECO:0000256" key="3">
    <source>
        <dbReference type="ARBA" id="ARBA00007316"/>
    </source>
</evidence>
<dbReference type="GO" id="GO:0005524">
    <property type="term" value="F:ATP binding"/>
    <property type="evidence" value="ECO:0007669"/>
    <property type="project" value="UniProtKB-KW"/>
</dbReference>
<name>A0A917S548_9ACTN</name>
<keyword evidence="8" id="KW-0547">Nucleotide-binding</keyword>
<dbReference type="InterPro" id="IPR005702">
    <property type="entry name" value="Wzc-like_C"/>
</dbReference>
<evidence type="ECO:0000256" key="4">
    <source>
        <dbReference type="ARBA" id="ARBA00011903"/>
    </source>
</evidence>
<dbReference type="PANTHER" id="PTHR32309:SF13">
    <property type="entry name" value="FERRIC ENTEROBACTIN TRANSPORT PROTEIN FEPE"/>
    <property type="match status" value="1"/>
</dbReference>
<feature type="domain" description="Polysaccharide chain length determinant N-terminal" evidence="17">
    <location>
        <begin position="2"/>
        <end position="88"/>
    </location>
</feature>
<proteinExistence type="inferred from homology"/>
<evidence type="ECO:0000256" key="8">
    <source>
        <dbReference type="ARBA" id="ARBA00022741"/>
    </source>
</evidence>
<comment type="similarity">
    <text evidence="3">Belongs to the CpsD/CapB family.</text>
</comment>
<comment type="similarity">
    <text evidence="2">Belongs to the CpsC/CapA family.</text>
</comment>
<dbReference type="Gene3D" id="3.40.50.300">
    <property type="entry name" value="P-loop containing nucleotide triphosphate hydrolases"/>
    <property type="match status" value="1"/>
</dbReference>
<dbReference type="InterPro" id="IPR003856">
    <property type="entry name" value="LPS_length_determ_N"/>
</dbReference>
<dbReference type="AlphaFoldDB" id="A0A917S548"/>
<dbReference type="CDD" id="cd05387">
    <property type="entry name" value="BY-kinase"/>
    <property type="match status" value="1"/>
</dbReference>
<dbReference type="InterPro" id="IPR033756">
    <property type="entry name" value="YlxH/NBP35"/>
</dbReference>
<evidence type="ECO:0000256" key="7">
    <source>
        <dbReference type="ARBA" id="ARBA00022692"/>
    </source>
</evidence>
<sequence length="501" mass="52800">MTLTEFLGTLRRRWVYLVVAVVLGCALGTASFAFATPMYRSSATVYFSVPQATSGGDLAQGGDYTQAQLASYAELATKQIVLEPVIASLRLDTTPTTLAGSISATVTNDTVLTTITVSNTNPKQAAAIANAVAEQLGKTVRQLSPKSAQGEPVVDFAIAGRAAVPQYPYSPKKKIDLGGGFLGGLIIGMVAAIARDRLDTRIRDAAQLGSLPGLGRIPFDRSAARRGRSPLITDWRDGSERAEAFRKLRTALQFVDVDHPLGVIAVTSSSAAEGKSGVSANLAVAFAEAGHRVVLLDADLRRPSIADYFGVEGAVGLTNVLARQVEPSDVIQSWGDTDRLSIMSAGSIPPNPSELLGSSRMEDLLAKLRAEYDIVLIDTPPLLPVTDAAVISVKVDGVVMIARYGRTKKPAIAHAIGALNAVDAHVVGVVINRVPRKRRRDGYNYYRAQGKSGSGTGTILGSAESPVAHRSPEHAAAGDSRRVTESAIHNDATTSSVVPVR</sequence>
<dbReference type="InterPro" id="IPR050445">
    <property type="entry name" value="Bact_polysacc_biosynth/exp"/>
</dbReference>
<feature type="transmembrane region" description="Helical" evidence="16">
    <location>
        <begin position="14"/>
        <end position="35"/>
    </location>
</feature>
<accession>A0A917S548</accession>
<dbReference type="Pfam" id="PF02706">
    <property type="entry name" value="Wzz"/>
    <property type="match status" value="1"/>
</dbReference>
<keyword evidence="6" id="KW-0808">Transferase</keyword>
<comment type="caution">
    <text evidence="18">The sequence shown here is derived from an EMBL/GenBank/DDBJ whole genome shotgun (WGS) entry which is preliminary data.</text>
</comment>
<evidence type="ECO:0000256" key="2">
    <source>
        <dbReference type="ARBA" id="ARBA00006683"/>
    </source>
</evidence>
<keyword evidence="19" id="KW-1185">Reference proteome</keyword>
<keyword evidence="11 16" id="KW-1133">Transmembrane helix</keyword>
<evidence type="ECO:0000259" key="17">
    <source>
        <dbReference type="Pfam" id="PF02706"/>
    </source>
</evidence>
<evidence type="ECO:0000256" key="12">
    <source>
        <dbReference type="ARBA" id="ARBA00023136"/>
    </source>
</evidence>
<evidence type="ECO:0000256" key="11">
    <source>
        <dbReference type="ARBA" id="ARBA00022989"/>
    </source>
</evidence>
<keyword evidence="10" id="KW-0067">ATP-binding</keyword>
<protein>
    <recommendedName>
        <fullName evidence="4">non-specific protein-tyrosine kinase</fullName>
        <ecNumber evidence="4">2.7.10.2</ecNumber>
    </recommendedName>
</protein>
<evidence type="ECO:0000313" key="18">
    <source>
        <dbReference type="EMBL" id="GGL59362.1"/>
    </source>
</evidence>
<keyword evidence="12 16" id="KW-0472">Membrane</keyword>
<keyword evidence="7 16" id="KW-0812">Transmembrane</keyword>
<comment type="subcellular location">
    <subcellularLocation>
        <location evidence="1">Cell membrane</location>
        <topology evidence="1">Multi-pass membrane protein</topology>
    </subcellularLocation>
</comment>
<organism evidence="18 19">
    <name type="scientific">Microlunatus endophyticus</name>
    <dbReference type="NCBI Taxonomy" id="1716077"/>
    <lineage>
        <taxon>Bacteria</taxon>
        <taxon>Bacillati</taxon>
        <taxon>Actinomycetota</taxon>
        <taxon>Actinomycetes</taxon>
        <taxon>Propionibacteriales</taxon>
        <taxon>Propionibacteriaceae</taxon>
        <taxon>Microlunatus</taxon>
    </lineage>
</organism>
<dbReference type="Proteomes" id="UP000613840">
    <property type="component" value="Unassembled WGS sequence"/>
</dbReference>